<proteinExistence type="predicted"/>
<name>A0A8S5N486_9CAUD</name>
<organism evidence="1">
    <name type="scientific">Myoviridae sp. ctpiG4</name>
    <dbReference type="NCBI Taxonomy" id="2826698"/>
    <lineage>
        <taxon>Viruses</taxon>
        <taxon>Duplodnaviria</taxon>
        <taxon>Heunggongvirae</taxon>
        <taxon>Uroviricota</taxon>
        <taxon>Caudoviricetes</taxon>
    </lineage>
</organism>
<protein>
    <submittedName>
        <fullName evidence="1">Uncharacterized protein</fullName>
    </submittedName>
</protein>
<evidence type="ECO:0000313" key="1">
    <source>
        <dbReference type="EMBL" id="DAD88963.1"/>
    </source>
</evidence>
<reference evidence="1" key="1">
    <citation type="journal article" date="2021" name="Proc. Natl. Acad. Sci. U.S.A.">
        <title>A Catalog of Tens of Thousands of Viruses from Human Metagenomes Reveals Hidden Associations with Chronic Diseases.</title>
        <authorList>
            <person name="Tisza M.J."/>
            <person name="Buck C.B."/>
        </authorList>
    </citation>
    <scope>NUCLEOTIDE SEQUENCE</scope>
    <source>
        <strain evidence="1">CtpiG4</strain>
    </source>
</reference>
<dbReference type="EMBL" id="BK015050">
    <property type="protein sequence ID" value="DAD88963.1"/>
    <property type="molecule type" value="Genomic_DNA"/>
</dbReference>
<sequence>MGLQSKLKRAGAGVVKDPALKEHCRRVPAHGLSR</sequence>
<accession>A0A8S5N486</accession>